<gene>
    <name evidence="2" type="ORF">VIOR3934_04614</name>
</gene>
<evidence type="ECO:0000313" key="2">
    <source>
        <dbReference type="EMBL" id="EGU49641.1"/>
    </source>
</evidence>
<evidence type="ECO:0000256" key="1">
    <source>
        <dbReference type="SAM" id="SignalP"/>
    </source>
</evidence>
<dbReference type="Proteomes" id="UP000002817">
    <property type="component" value="Unassembled WGS sequence"/>
</dbReference>
<sequence length="102" mass="10946">MSLALLLGSVSVPVSAYEPISTNNESSVQHTTPLHQAECPKTDHENNAISHHCCASFCLLKMPFSQTISVTNPIAASLALIGKDEFAKAVSRIQTLFRPPIA</sequence>
<protein>
    <submittedName>
        <fullName evidence="2">Uncharacterized protein</fullName>
    </submittedName>
</protein>
<keyword evidence="1" id="KW-0732">Signal</keyword>
<dbReference type="AlphaFoldDB" id="F9SU21"/>
<proteinExistence type="predicted"/>
<name>F9SU21_VIBOR</name>
<reference evidence="2 3" key="1">
    <citation type="journal article" date="2012" name="Int. J. Syst. Evol. Microbiol.">
        <title>Vibrio caribbeanicus sp. nov., isolated from the marine sponge Scleritoderma cyanea.</title>
        <authorList>
            <person name="Hoffmann M."/>
            <person name="Monday S.R."/>
            <person name="Allard M.W."/>
            <person name="Strain E.A."/>
            <person name="Whittaker P."/>
            <person name="Naum M."/>
            <person name="McCarthy P.J."/>
            <person name="Lopez J.V."/>
            <person name="Fischer M."/>
            <person name="Brown E.W."/>
        </authorList>
    </citation>
    <scope>NUCLEOTIDE SEQUENCE [LARGE SCALE GENOMIC DNA]</scope>
    <source>
        <strain evidence="3">CIP 102891 / ATCC 33934</strain>
    </source>
</reference>
<accession>F9SU21</accession>
<comment type="caution">
    <text evidence="2">The sequence shown here is derived from an EMBL/GenBank/DDBJ whole genome shotgun (WGS) entry which is preliminary data.</text>
</comment>
<dbReference type="PATRIC" id="fig|675816.5.peg.2427"/>
<evidence type="ECO:0000313" key="3">
    <source>
        <dbReference type="Proteomes" id="UP000002817"/>
    </source>
</evidence>
<dbReference type="EMBL" id="AFWH01000029">
    <property type="protein sequence ID" value="EGU49641.1"/>
    <property type="molecule type" value="Genomic_DNA"/>
</dbReference>
<feature type="signal peptide" evidence="1">
    <location>
        <begin position="1"/>
        <end position="16"/>
    </location>
</feature>
<organism evidence="2 3">
    <name type="scientific">Vibrio orientalis CIP 102891 = ATCC 33934</name>
    <dbReference type="NCBI Taxonomy" id="675816"/>
    <lineage>
        <taxon>Bacteria</taxon>
        <taxon>Pseudomonadati</taxon>
        <taxon>Pseudomonadota</taxon>
        <taxon>Gammaproteobacteria</taxon>
        <taxon>Vibrionales</taxon>
        <taxon>Vibrionaceae</taxon>
        <taxon>Vibrio</taxon>
        <taxon>Vibrio oreintalis group</taxon>
    </lineage>
</organism>
<feature type="chain" id="PRO_5003393878" evidence="1">
    <location>
        <begin position="17"/>
        <end position="102"/>
    </location>
</feature>
<dbReference type="STRING" id="675816.VIA_003288"/>